<dbReference type="EnsemblMetazoa" id="GMOY010913-RA">
    <property type="protein sequence ID" value="GMOY010913-PA"/>
    <property type="gene ID" value="GMOY010913"/>
</dbReference>
<feature type="compositionally biased region" description="Polar residues" evidence="3">
    <location>
        <begin position="1067"/>
        <end position="1081"/>
    </location>
</feature>
<feature type="compositionally biased region" description="Basic and acidic residues" evidence="3">
    <location>
        <begin position="1539"/>
        <end position="1556"/>
    </location>
</feature>
<dbReference type="Pfam" id="PF00307">
    <property type="entry name" value="CH"/>
    <property type="match status" value="1"/>
</dbReference>
<feature type="domain" description="Calponin-homology (CH)" evidence="4">
    <location>
        <begin position="1554"/>
        <end position="1659"/>
    </location>
</feature>
<dbReference type="GO" id="GO:0015629">
    <property type="term" value="C:actin cytoskeleton"/>
    <property type="evidence" value="ECO:0007669"/>
    <property type="project" value="TreeGrafter"/>
</dbReference>
<proteinExistence type="inferred from homology"/>
<dbReference type="PROSITE" id="PS51122">
    <property type="entry name" value="CALPONIN_2"/>
    <property type="match status" value="1"/>
</dbReference>
<dbReference type="PROSITE" id="PS01052">
    <property type="entry name" value="CALPONIN_1"/>
    <property type="match status" value="1"/>
</dbReference>
<feature type="compositionally biased region" description="Polar residues" evidence="3">
    <location>
        <begin position="265"/>
        <end position="274"/>
    </location>
</feature>
<dbReference type="InterPro" id="IPR036872">
    <property type="entry name" value="CH_dom_sf"/>
</dbReference>
<feature type="compositionally biased region" description="Polar residues" evidence="3">
    <location>
        <begin position="327"/>
        <end position="338"/>
    </location>
</feature>
<feature type="compositionally biased region" description="Polar residues" evidence="3">
    <location>
        <begin position="1016"/>
        <end position="1026"/>
    </location>
</feature>
<feature type="domain" description="GST N-terminal" evidence="5">
    <location>
        <begin position="8"/>
        <end position="89"/>
    </location>
</feature>
<dbReference type="PROSITE" id="PS50404">
    <property type="entry name" value="GST_NTER"/>
    <property type="match status" value="1"/>
</dbReference>
<dbReference type="CDD" id="cd21207">
    <property type="entry name" value="CH_dMP20-like"/>
    <property type="match status" value="1"/>
</dbReference>
<reference evidence="6" key="1">
    <citation type="submission" date="2020-05" db="UniProtKB">
        <authorList>
            <consortium name="EnsemblMetazoa"/>
        </authorList>
    </citation>
    <scope>IDENTIFICATION</scope>
    <source>
        <strain evidence="6">Yale</strain>
    </source>
</reference>
<dbReference type="PANTHER" id="PTHR47385">
    <property type="entry name" value="CALPONIN"/>
    <property type="match status" value="1"/>
</dbReference>
<feature type="compositionally biased region" description="Basic and acidic residues" evidence="3">
    <location>
        <begin position="1027"/>
        <end position="1042"/>
    </location>
</feature>
<dbReference type="EMBL" id="CCAG010007825">
    <property type="status" value="NOT_ANNOTATED_CDS"/>
    <property type="molecule type" value="Genomic_DNA"/>
</dbReference>
<dbReference type="SUPFAM" id="SSF47616">
    <property type="entry name" value="GST C-terminal domain-like"/>
    <property type="match status" value="1"/>
</dbReference>
<dbReference type="Pfam" id="PF00402">
    <property type="entry name" value="Calponin"/>
    <property type="match status" value="1"/>
</dbReference>
<feature type="compositionally biased region" description="Basic and acidic residues" evidence="3">
    <location>
        <begin position="344"/>
        <end position="396"/>
    </location>
</feature>
<dbReference type="STRING" id="37546.A0A1B0GC84"/>
<feature type="compositionally biased region" description="Polar residues" evidence="3">
    <location>
        <begin position="1043"/>
        <end position="1060"/>
    </location>
</feature>
<dbReference type="InterPro" id="IPR050606">
    <property type="entry name" value="Calponin-like"/>
</dbReference>
<dbReference type="InterPro" id="IPR036282">
    <property type="entry name" value="Glutathione-S-Trfase_C_sf"/>
</dbReference>
<dbReference type="SUPFAM" id="SSF47576">
    <property type="entry name" value="Calponin-homology domain, CH-domain"/>
    <property type="match status" value="1"/>
</dbReference>
<dbReference type="SFLD" id="SFLDG00358">
    <property type="entry name" value="Main_(cytGST)"/>
    <property type="match status" value="1"/>
</dbReference>
<feature type="compositionally biased region" description="Basic and acidic residues" evidence="3">
    <location>
        <begin position="968"/>
        <end position="994"/>
    </location>
</feature>
<feature type="region of interest" description="Disordered" evidence="3">
    <location>
        <begin position="687"/>
        <end position="718"/>
    </location>
</feature>
<feature type="region of interest" description="Disordered" evidence="3">
    <location>
        <begin position="1532"/>
        <end position="1556"/>
    </location>
</feature>
<sequence>MSCNCCCSVPILYYDDLSPQARSCYMLIKVLEIDVELKPINLINGEHFSEEYSKINPSCTVPALIDGNLTLYDGHTIMIYLCDKFAHAYNPQLCPKRYLTRLEVLNLLFYEGCVLYRRHSHLLTDILLEKFPNVDIDYHKRKIADCYNALNTFLIGHCFMVGNCMTIADFSMISTVGALDLMFPINRNLWPNLSTWFDRLRIMPWYKLNEDGIKKQQKLLQAVGEFPFPSPLIITELMTPHSSFRADGYESIINQVLDEDESIKRQPSSETGISQALHETETDERPRTDDQMFQRDEPAEIQPISETTVTRSSREEAYEVTEILYQGETNEGQRSSGTIPALTLREENRDDELRTERLSVDSRKEKSSGGSRIERLSIGSRAERSERMPVEQKAEQVQRLSVGSRTDKSIISERTERSAVETRSGRSSAEARSEKKEKLRDAERASAEYVQQGFIEIPTTQTSQRQAPQTIDIDEPDMISSVSKLSVDNREFSREINVEEFYDVKFKPSGEDSENEVEDKCGCIKDVRKSYFEIKNLLKRQSEEFKKAIQKYPEFLTVKAKRHKTSCICPDCAIANIGQDRYDMQRMKLELEFYKKDCCEPENLRIKNCDCNNNQEGGQDDGYYYDEDYEATTLVRLKERHQRPGGGQSMNYDEDYVENETYRDYFQTLHADQMYKLQTIVDQNEIDYIDDNDGNDDTEYYNDNVDNGDTEDNDDNDENFMGVAEELQNHQNTFVLKGKQEFEGESTDSCSQDTADSNKNLYSKPKAQMLFCQHGETEVPPELTTVNESLKNYNTHAFTNTFATSTASDNLDTEDLDCHPEFLSTTSAKESPSQQDDLVEENVSGNQIETPSNIHQKHQENKEPGRLKDPIKTQENERRHSTSAQTILNFGRALSDTILNTAKYNSEGKFGFISNVSGIAITERPNPSFEHGPKKTKKVNSKEIIINGIDTIETTKKAVAEHQENKESYAFKKDEESKSRIDDTKHKERCDYNKQYENAQKSISKNEKYIIRKQNDYNNQRAYNESENLKEMKNGQTKEKLTENVSQQPEKTKSNSQISTGKVLIPNSGNSESDQKVSTYTKTEKNDEEKCICKRARTSSRHRQYRSPSCSLADFRKCTVCREKRKLQIDSQSKRYKIEIEAKGCKEHIHNQFGQKPITEGKEIADKLKFKGNTGVDNKDNVHDCTIKNEKNVRLRAGNCGSKHLQICYMDEDVLIKMPQDLKSLVEKTNSSESVDNCNSDSLCSLTSISNASEEIACVNYYDHYKDQRPIDESNRVCFHHSKYLCRRCLKTLTSVIPKETCVLPHMYGSRECMGTAPLQAASGCHDLTKPGLFTIPEYSGCVCGCKCRKCLFKSVFNYPGDSSQLWSEYVRYPIHEKNMNDFYELPKVNSTYLQIRDKVRRKAMGRQQESEDLKVKSSSSEINKFAKLKQHLTPGCKSLFSLSDNDDSDSEKNNGFFNYPKTLKDRRPDDMYGTPYQQKLKKLTFSTSSENKIFSEPESEVHVKCYDRDSATAQSFKSRIPILLMKKRVDCSPTRETTSNDEKASKIAGKRDPQMDKEAQEWVEAILGEKFPGGVAYEDHLKDGQVLCKLINTLTPNAVPKVNSSGGQFKMMENINNFQKAIKDYGVPDLDVFQTVDLWEKKDIAQVTNTIFALGRACYKHAEFKGPFLGPKPADECKRDFTEEQLKAGQTVIGLQAGTNKGATQSGQNLGAGRKILLGK</sequence>
<feature type="region of interest" description="Disordered" evidence="3">
    <location>
        <begin position="1444"/>
        <end position="1474"/>
    </location>
</feature>
<feature type="region of interest" description="Disordered" evidence="3">
    <location>
        <begin position="260"/>
        <end position="443"/>
    </location>
</feature>
<protein>
    <recommendedName>
        <fullName evidence="2">Transgelin</fullName>
    </recommendedName>
</protein>
<dbReference type="SFLD" id="SFLDS00019">
    <property type="entry name" value="Glutathione_Transferase_(cytos"/>
    <property type="match status" value="1"/>
</dbReference>
<feature type="region of interest" description="Disordered" evidence="3">
    <location>
        <begin position="848"/>
        <end position="883"/>
    </location>
</feature>
<dbReference type="Gene3D" id="3.40.30.10">
    <property type="entry name" value="Glutaredoxin"/>
    <property type="match status" value="1"/>
</dbReference>
<dbReference type="Gene3D" id="1.10.418.10">
    <property type="entry name" value="Calponin-like domain"/>
    <property type="match status" value="1"/>
</dbReference>
<evidence type="ECO:0000256" key="2">
    <source>
        <dbReference type="RuleBase" id="RU361224"/>
    </source>
</evidence>
<dbReference type="InterPro" id="IPR004045">
    <property type="entry name" value="Glutathione_S-Trfase_N"/>
</dbReference>
<feature type="region of interest" description="Disordered" evidence="3">
    <location>
        <begin position="968"/>
        <end position="999"/>
    </location>
</feature>
<dbReference type="PANTHER" id="PTHR47385:SF24">
    <property type="entry name" value="MUSCLE-SPECIFIC PROTEIN 20"/>
    <property type="match status" value="1"/>
</dbReference>
<organism evidence="6 7">
    <name type="scientific">Glossina morsitans morsitans</name>
    <name type="common">Savannah tsetse fly</name>
    <dbReference type="NCBI Taxonomy" id="37546"/>
    <lineage>
        <taxon>Eukaryota</taxon>
        <taxon>Metazoa</taxon>
        <taxon>Ecdysozoa</taxon>
        <taxon>Arthropoda</taxon>
        <taxon>Hexapoda</taxon>
        <taxon>Insecta</taxon>
        <taxon>Pterygota</taxon>
        <taxon>Neoptera</taxon>
        <taxon>Endopterygota</taxon>
        <taxon>Diptera</taxon>
        <taxon>Brachycera</taxon>
        <taxon>Muscomorpha</taxon>
        <taxon>Hippoboscoidea</taxon>
        <taxon>Glossinidae</taxon>
        <taxon>Glossina</taxon>
    </lineage>
</organism>
<dbReference type="SMART" id="SM00033">
    <property type="entry name" value="CH"/>
    <property type="match status" value="1"/>
</dbReference>
<dbReference type="SUPFAM" id="SSF52833">
    <property type="entry name" value="Thioredoxin-like"/>
    <property type="match status" value="1"/>
</dbReference>
<dbReference type="InterPro" id="IPR040079">
    <property type="entry name" value="Glutathione_S-Trfase"/>
</dbReference>
<evidence type="ECO:0000259" key="5">
    <source>
        <dbReference type="PROSITE" id="PS50404"/>
    </source>
</evidence>
<evidence type="ECO:0000313" key="7">
    <source>
        <dbReference type="Proteomes" id="UP000092444"/>
    </source>
</evidence>
<keyword evidence="7" id="KW-1185">Reference proteome</keyword>
<dbReference type="InterPro" id="IPR000557">
    <property type="entry name" value="Calponin_repeat"/>
</dbReference>
<feature type="compositionally biased region" description="Basic and acidic residues" evidence="3">
    <location>
        <begin position="857"/>
        <end position="880"/>
    </location>
</feature>
<evidence type="ECO:0000256" key="3">
    <source>
        <dbReference type="SAM" id="MobiDB-lite"/>
    </source>
</evidence>
<evidence type="ECO:0000259" key="4">
    <source>
        <dbReference type="PROSITE" id="PS50021"/>
    </source>
</evidence>
<dbReference type="PRINTS" id="PR00888">
    <property type="entry name" value="SM22CALPONIN"/>
</dbReference>
<name>A0A1B0GC84_GLOMM</name>
<dbReference type="GO" id="GO:0051015">
    <property type="term" value="F:actin filament binding"/>
    <property type="evidence" value="ECO:0007669"/>
    <property type="project" value="TreeGrafter"/>
</dbReference>
<dbReference type="InterPro" id="IPR003096">
    <property type="entry name" value="SM22_calponin"/>
</dbReference>
<feature type="compositionally biased region" description="Basic and acidic residues" evidence="3">
    <location>
        <begin position="278"/>
        <end position="298"/>
    </location>
</feature>
<feature type="compositionally biased region" description="Basic and acidic residues" evidence="3">
    <location>
        <begin position="405"/>
        <end position="443"/>
    </location>
</feature>
<accession>A0A1B0GC84</accession>
<evidence type="ECO:0000256" key="1">
    <source>
        <dbReference type="ARBA" id="ARBA00009631"/>
    </source>
</evidence>
<comment type="similarity">
    <text evidence="1 2">Belongs to the calponin family.</text>
</comment>
<dbReference type="InterPro" id="IPR001715">
    <property type="entry name" value="CH_dom"/>
</dbReference>
<dbReference type="PROSITE" id="PS50021">
    <property type="entry name" value="CH"/>
    <property type="match status" value="1"/>
</dbReference>
<evidence type="ECO:0000313" key="6">
    <source>
        <dbReference type="EnsemblMetazoa" id="GMOY010913-PA"/>
    </source>
</evidence>
<dbReference type="Pfam" id="PF13409">
    <property type="entry name" value="GST_N_2"/>
    <property type="match status" value="1"/>
</dbReference>
<feature type="region of interest" description="Disordered" evidence="3">
    <location>
        <begin position="1015"/>
        <end position="1081"/>
    </location>
</feature>
<dbReference type="Proteomes" id="UP000092444">
    <property type="component" value="Unassembled WGS sequence"/>
</dbReference>
<dbReference type="InterPro" id="IPR036249">
    <property type="entry name" value="Thioredoxin-like_sf"/>
</dbReference>
<dbReference type="GO" id="GO:0007015">
    <property type="term" value="P:actin filament organization"/>
    <property type="evidence" value="ECO:0007669"/>
    <property type="project" value="TreeGrafter"/>
</dbReference>
<dbReference type="Gene3D" id="1.20.1050.10">
    <property type="match status" value="1"/>
</dbReference>